<proteinExistence type="predicted"/>
<dbReference type="RefSeq" id="WP_092075380.1">
    <property type="nucleotide sequence ID" value="NZ_FOYI01000001.1"/>
</dbReference>
<evidence type="ECO:0000256" key="1">
    <source>
        <dbReference type="SAM" id="SignalP"/>
    </source>
</evidence>
<keyword evidence="3" id="KW-1185">Reference proteome</keyword>
<dbReference type="STRING" id="871652.SAMN04515673_10115"/>
<evidence type="ECO:0000313" key="3">
    <source>
        <dbReference type="Proteomes" id="UP000199302"/>
    </source>
</evidence>
<gene>
    <name evidence="2" type="ORF">SAMN04515673_10115</name>
</gene>
<keyword evidence="1" id="KW-0732">Signal</keyword>
<accession>A0A1I6CMQ7</accession>
<feature type="chain" id="PRO_5011544514" evidence="1">
    <location>
        <begin position="21"/>
        <end position="144"/>
    </location>
</feature>
<dbReference type="EMBL" id="FOYI01000001">
    <property type="protein sequence ID" value="SFQ94450.1"/>
    <property type="molecule type" value="Genomic_DNA"/>
</dbReference>
<sequence>MKFLYALGLALALAASPATAQDAEIPVGKTWEGVGVSWTGGGRFFVRWTVMEQGGKLKVCGAATGTGTGRYGMKFNRELLRVSEVQRDGKAILRDLRFINLVSSKNLINDLAGVPATCKVTSAAPNGSSNYAIISKTSKIRVQK</sequence>
<feature type="signal peptide" evidence="1">
    <location>
        <begin position="1"/>
        <end position="20"/>
    </location>
</feature>
<organism evidence="2 3">
    <name type="scientific">Poseidonocella sedimentorum</name>
    <dbReference type="NCBI Taxonomy" id="871652"/>
    <lineage>
        <taxon>Bacteria</taxon>
        <taxon>Pseudomonadati</taxon>
        <taxon>Pseudomonadota</taxon>
        <taxon>Alphaproteobacteria</taxon>
        <taxon>Rhodobacterales</taxon>
        <taxon>Roseobacteraceae</taxon>
        <taxon>Poseidonocella</taxon>
    </lineage>
</organism>
<dbReference type="Proteomes" id="UP000199302">
    <property type="component" value="Unassembled WGS sequence"/>
</dbReference>
<dbReference type="AlphaFoldDB" id="A0A1I6CMQ7"/>
<name>A0A1I6CMQ7_9RHOB</name>
<evidence type="ECO:0000313" key="2">
    <source>
        <dbReference type="EMBL" id="SFQ94450.1"/>
    </source>
</evidence>
<reference evidence="2 3" key="1">
    <citation type="submission" date="2016-10" db="EMBL/GenBank/DDBJ databases">
        <authorList>
            <person name="de Groot N.N."/>
        </authorList>
    </citation>
    <scope>NUCLEOTIDE SEQUENCE [LARGE SCALE GENOMIC DNA]</scope>
    <source>
        <strain evidence="3">KMM 9023,NRIC 0796,JCM 17311,KCTC 23692</strain>
    </source>
</reference>
<protein>
    <submittedName>
        <fullName evidence="2">Uncharacterized protein</fullName>
    </submittedName>
</protein>
<dbReference type="OrthoDB" id="7876811at2"/>